<organism evidence="1 2">
    <name type="scientific">Neofusicoccum ribis</name>
    <dbReference type="NCBI Taxonomy" id="45134"/>
    <lineage>
        <taxon>Eukaryota</taxon>
        <taxon>Fungi</taxon>
        <taxon>Dikarya</taxon>
        <taxon>Ascomycota</taxon>
        <taxon>Pezizomycotina</taxon>
        <taxon>Dothideomycetes</taxon>
        <taxon>Dothideomycetes incertae sedis</taxon>
        <taxon>Botryosphaeriales</taxon>
        <taxon>Botryosphaeriaceae</taxon>
        <taxon>Neofusicoccum</taxon>
    </lineage>
</organism>
<dbReference type="EMBL" id="JAJVDC020000303">
    <property type="protein sequence ID" value="KAL1615662.1"/>
    <property type="molecule type" value="Genomic_DNA"/>
</dbReference>
<accession>A0ABR3SBD8</accession>
<evidence type="ECO:0000313" key="2">
    <source>
        <dbReference type="Proteomes" id="UP001521116"/>
    </source>
</evidence>
<sequence>LPKFADEGDFANELHAYQSVSTIDALHGRIYGFLGVFEHRNTPALCLERLHGQTLYDALPALSPE</sequence>
<reference evidence="1 2" key="1">
    <citation type="submission" date="2024-02" db="EMBL/GenBank/DDBJ databases">
        <title>De novo assembly and annotation of 12 fungi associated with fruit tree decline syndrome in Ontario, Canada.</title>
        <authorList>
            <person name="Sulman M."/>
            <person name="Ellouze W."/>
            <person name="Ilyukhin E."/>
        </authorList>
    </citation>
    <scope>NUCLEOTIDE SEQUENCE [LARGE SCALE GENOMIC DNA]</scope>
    <source>
        <strain evidence="1 2">M1-105</strain>
    </source>
</reference>
<name>A0ABR3SBD8_9PEZI</name>
<feature type="non-terminal residue" evidence="1">
    <location>
        <position position="1"/>
    </location>
</feature>
<comment type="caution">
    <text evidence="1">The sequence shown here is derived from an EMBL/GenBank/DDBJ whole genome shotgun (WGS) entry which is preliminary data.</text>
</comment>
<protein>
    <submittedName>
        <fullName evidence="1">Uncharacterized protein</fullName>
    </submittedName>
</protein>
<dbReference type="Proteomes" id="UP001521116">
    <property type="component" value="Unassembled WGS sequence"/>
</dbReference>
<proteinExistence type="predicted"/>
<gene>
    <name evidence="1" type="ORF">SLS56_011744</name>
</gene>
<evidence type="ECO:0000313" key="1">
    <source>
        <dbReference type="EMBL" id="KAL1615662.1"/>
    </source>
</evidence>
<keyword evidence="2" id="KW-1185">Reference proteome</keyword>